<evidence type="ECO:0000313" key="2">
    <source>
        <dbReference type="Proteomes" id="UP000005496"/>
    </source>
</evidence>
<dbReference type="PANTHER" id="PTHR32301:SF8">
    <property type="entry name" value="SULFOTRANSFERASE DOMAIN-CONTAINING PROTEIN"/>
    <property type="match status" value="1"/>
</dbReference>
<evidence type="ECO:0000313" key="1">
    <source>
        <dbReference type="EMBL" id="EFI34226.1"/>
    </source>
</evidence>
<dbReference type="GO" id="GO:0008146">
    <property type="term" value="F:sulfotransferase activity"/>
    <property type="evidence" value="ECO:0007669"/>
    <property type="project" value="InterPro"/>
</dbReference>
<reference evidence="1" key="1">
    <citation type="submission" date="2010-05" db="EMBL/GenBank/DDBJ databases">
        <title>The draft genome of Desulfonatronospira thiodismutans ASO3-1.</title>
        <authorList>
            <consortium name="US DOE Joint Genome Institute (JGI-PGF)"/>
            <person name="Lucas S."/>
            <person name="Copeland A."/>
            <person name="Lapidus A."/>
            <person name="Cheng J.-F."/>
            <person name="Bruce D."/>
            <person name="Goodwin L."/>
            <person name="Pitluck S."/>
            <person name="Chertkov O."/>
            <person name="Brettin T."/>
            <person name="Detter J.C."/>
            <person name="Han C."/>
            <person name="Land M.L."/>
            <person name="Hauser L."/>
            <person name="Kyrpides N."/>
            <person name="Mikhailova N."/>
            <person name="Muyzer G."/>
            <person name="Woyke T."/>
        </authorList>
    </citation>
    <scope>NUCLEOTIDE SEQUENCE [LARGE SCALE GENOMIC DNA]</scope>
    <source>
        <strain evidence="1">ASO3-1</strain>
    </source>
</reference>
<dbReference type="Proteomes" id="UP000005496">
    <property type="component" value="Unassembled WGS sequence"/>
</dbReference>
<keyword evidence="2" id="KW-1185">Reference proteome</keyword>
<proteinExistence type="predicted"/>
<dbReference type="OrthoDB" id="1407035at2"/>
<dbReference type="RefSeq" id="WP_008869554.1">
    <property type="nucleotide sequence ID" value="NZ_ACJN02000002.1"/>
</dbReference>
<dbReference type="AlphaFoldDB" id="D6SNA0"/>
<dbReference type="PANTHER" id="PTHR32301">
    <property type="entry name" value="COUNTIN RECEPTOR CNR3-RELATED"/>
    <property type="match status" value="1"/>
</dbReference>
<evidence type="ECO:0008006" key="3">
    <source>
        <dbReference type="Google" id="ProtNLM"/>
    </source>
</evidence>
<dbReference type="InterPro" id="IPR053259">
    <property type="entry name" value="Golvesin-related_Golgi"/>
</dbReference>
<dbReference type="Pfam" id="PF03567">
    <property type="entry name" value="Sulfotransfer_2"/>
    <property type="match status" value="1"/>
</dbReference>
<comment type="caution">
    <text evidence="1">The sequence shown here is derived from an EMBL/GenBank/DDBJ whole genome shotgun (WGS) entry which is preliminary data.</text>
</comment>
<sequence>MKQKHLFSENPLIIFTHIPRAGGTSMWQIFRSVYGERVKRISGKGPAGTREAVAKLLKSEPFGYDVLGGHVPCGIGQNCVNRPYQYFTVLRDPTNVVLSRYYKRTDPQVQQRKAYNQPGEFEENLRKMKNRSVMGPEEFIRKNNNPLIRFLSDDEIRTGENLITREHLEAVKSRLQKDYICLGFVERYQESVKLIAQALGWKKVPQAQQRNTGGNRPREYDSALVELGREINKLDYELYSFAEKLFDGWLKDSLTKR</sequence>
<dbReference type="GO" id="GO:0016020">
    <property type="term" value="C:membrane"/>
    <property type="evidence" value="ECO:0007669"/>
    <property type="project" value="InterPro"/>
</dbReference>
<dbReference type="SUPFAM" id="SSF52540">
    <property type="entry name" value="P-loop containing nucleoside triphosphate hydrolases"/>
    <property type="match status" value="1"/>
</dbReference>
<name>D6SNA0_9BACT</name>
<dbReference type="Gene3D" id="3.40.50.300">
    <property type="entry name" value="P-loop containing nucleotide triphosphate hydrolases"/>
    <property type="match status" value="1"/>
</dbReference>
<protein>
    <recommendedName>
        <fullName evidence="3">Sulfotransferase</fullName>
    </recommendedName>
</protein>
<gene>
    <name evidence="1" type="ORF">Dthio_PD1577</name>
</gene>
<organism evidence="1 2">
    <name type="scientific">Desulfonatronospira thiodismutans ASO3-1</name>
    <dbReference type="NCBI Taxonomy" id="555779"/>
    <lineage>
        <taxon>Bacteria</taxon>
        <taxon>Pseudomonadati</taxon>
        <taxon>Thermodesulfobacteriota</taxon>
        <taxon>Desulfovibrionia</taxon>
        <taxon>Desulfovibrionales</taxon>
        <taxon>Desulfonatronovibrionaceae</taxon>
        <taxon>Desulfonatronospira</taxon>
    </lineage>
</organism>
<dbReference type="InterPro" id="IPR005331">
    <property type="entry name" value="Sulfotransferase"/>
</dbReference>
<dbReference type="EMBL" id="ACJN02000002">
    <property type="protein sequence ID" value="EFI34226.1"/>
    <property type="molecule type" value="Genomic_DNA"/>
</dbReference>
<dbReference type="InterPro" id="IPR027417">
    <property type="entry name" value="P-loop_NTPase"/>
</dbReference>
<accession>D6SNA0</accession>